<dbReference type="PANTHER" id="PTHR43084">
    <property type="entry name" value="PERSULFIDE DIOXYGENASE ETHE1"/>
    <property type="match status" value="1"/>
</dbReference>
<evidence type="ECO:0000256" key="15">
    <source>
        <dbReference type="ARBA" id="ARBA00077964"/>
    </source>
</evidence>
<dbReference type="Proteomes" id="UP000092445">
    <property type="component" value="Unassembled WGS sequence"/>
</dbReference>
<dbReference type="AlphaFoldDB" id="A0A1B0A9A3"/>
<evidence type="ECO:0000256" key="2">
    <source>
        <dbReference type="ARBA" id="ARBA00004173"/>
    </source>
</evidence>
<dbReference type="InterPro" id="IPR036866">
    <property type="entry name" value="RibonucZ/Hydroxyglut_hydro"/>
</dbReference>
<dbReference type="Gene3D" id="3.60.15.10">
    <property type="entry name" value="Ribonuclease Z/Hydroxyacylglutathione hydrolase-like"/>
    <property type="match status" value="1"/>
</dbReference>
<keyword evidence="20" id="KW-1185">Reference proteome</keyword>
<evidence type="ECO:0000256" key="9">
    <source>
        <dbReference type="ARBA" id="ARBA00023004"/>
    </source>
</evidence>
<comment type="cofactor">
    <cofactor evidence="1">
        <name>Fe(2+)</name>
        <dbReference type="ChEBI" id="CHEBI:29033"/>
    </cofactor>
</comment>
<keyword evidence="6" id="KW-0223">Dioxygenase</keyword>
<evidence type="ECO:0000256" key="17">
    <source>
        <dbReference type="SAM" id="MobiDB-lite"/>
    </source>
</evidence>
<dbReference type="GO" id="GO:0046872">
    <property type="term" value="F:metal ion binding"/>
    <property type="evidence" value="ECO:0007669"/>
    <property type="project" value="UniProtKB-KW"/>
</dbReference>
<dbReference type="STRING" id="7398.A0A1B0A9A3"/>
<dbReference type="GO" id="GO:0031123">
    <property type="term" value="P:RNA 3'-end processing"/>
    <property type="evidence" value="ECO:0007669"/>
    <property type="project" value="UniProtKB-ARBA"/>
</dbReference>
<evidence type="ECO:0000256" key="12">
    <source>
        <dbReference type="ARBA" id="ARBA00065219"/>
    </source>
</evidence>
<keyword evidence="5" id="KW-0809">Transit peptide</keyword>
<comment type="similarity">
    <text evidence="3">Belongs to the metallo-beta-lactamase superfamily. Glyoxalase II family.</text>
</comment>
<keyword evidence="4" id="KW-0479">Metal-binding</keyword>
<dbReference type="InterPro" id="IPR036034">
    <property type="entry name" value="PDZ_sf"/>
</dbReference>
<dbReference type="FunFam" id="3.60.15.10:FF:000013">
    <property type="entry name" value="Persulfide dioxygenase ETHE1, mitochondrial"/>
    <property type="match status" value="1"/>
</dbReference>
<comment type="subcellular location">
    <subcellularLocation>
        <location evidence="2">Mitochondrion</location>
    </subcellularLocation>
</comment>
<feature type="domain" description="Metallo-beta-lactamase" evidence="18">
    <location>
        <begin position="70"/>
        <end position="231"/>
    </location>
</feature>
<dbReference type="Pfam" id="PF00753">
    <property type="entry name" value="Lactamase_B"/>
    <property type="match status" value="1"/>
</dbReference>
<dbReference type="GO" id="GO:0006749">
    <property type="term" value="P:glutathione metabolic process"/>
    <property type="evidence" value="ECO:0007669"/>
    <property type="project" value="InterPro"/>
</dbReference>
<organism evidence="19 20">
    <name type="scientific">Glossina pallidipes</name>
    <name type="common">Tsetse fly</name>
    <dbReference type="NCBI Taxonomy" id="7398"/>
    <lineage>
        <taxon>Eukaryota</taxon>
        <taxon>Metazoa</taxon>
        <taxon>Ecdysozoa</taxon>
        <taxon>Arthropoda</taxon>
        <taxon>Hexapoda</taxon>
        <taxon>Insecta</taxon>
        <taxon>Pterygota</taxon>
        <taxon>Neoptera</taxon>
        <taxon>Endopterygota</taxon>
        <taxon>Diptera</taxon>
        <taxon>Brachycera</taxon>
        <taxon>Muscomorpha</taxon>
        <taxon>Hippoboscoidea</taxon>
        <taxon>Glossinidae</taxon>
        <taxon>Glossina</taxon>
    </lineage>
</organism>
<evidence type="ECO:0000313" key="20">
    <source>
        <dbReference type="Proteomes" id="UP000092445"/>
    </source>
</evidence>
<keyword evidence="8" id="KW-0560">Oxidoreductase</keyword>
<dbReference type="CDD" id="cd07724">
    <property type="entry name" value="POD-like_MBL-fold"/>
    <property type="match status" value="1"/>
</dbReference>
<dbReference type="SUPFAM" id="SSF56281">
    <property type="entry name" value="Metallo-hydrolase/oxidoreductase"/>
    <property type="match status" value="1"/>
</dbReference>
<evidence type="ECO:0000256" key="16">
    <source>
        <dbReference type="SAM" id="Coils"/>
    </source>
</evidence>
<accession>A0A1B0A9A3</accession>
<dbReference type="EC" id="1.13.11.18" evidence="13"/>
<keyword evidence="16" id="KW-0175">Coiled coil</keyword>
<evidence type="ECO:0000256" key="8">
    <source>
        <dbReference type="ARBA" id="ARBA00023002"/>
    </source>
</evidence>
<evidence type="ECO:0000256" key="14">
    <source>
        <dbReference type="ARBA" id="ARBA00067300"/>
    </source>
</evidence>
<evidence type="ECO:0000256" key="3">
    <source>
        <dbReference type="ARBA" id="ARBA00006759"/>
    </source>
</evidence>
<feature type="region of interest" description="Disordered" evidence="17">
    <location>
        <begin position="666"/>
        <end position="698"/>
    </location>
</feature>
<evidence type="ECO:0000256" key="11">
    <source>
        <dbReference type="ARBA" id="ARBA00050990"/>
    </source>
</evidence>
<dbReference type="GO" id="GO:0005739">
    <property type="term" value="C:mitochondrion"/>
    <property type="evidence" value="ECO:0007669"/>
    <property type="project" value="UniProtKB-SubCell"/>
</dbReference>
<keyword evidence="7" id="KW-0007">Acetylation</keyword>
<evidence type="ECO:0000256" key="7">
    <source>
        <dbReference type="ARBA" id="ARBA00022990"/>
    </source>
</evidence>
<name>A0A1B0A9A3_GLOPL</name>
<dbReference type="InterPro" id="IPR051682">
    <property type="entry name" value="Mito_Persulfide_Diox"/>
</dbReference>
<sequence>MNSVAFSLLSSLRRSVLLQVKRSDTGRRKISCLAAQQRFSHSNSNNMDMLPRITFTTDFFFRQLFDLESSTYTYLLADLNTHEAVIIDPVLEQAKRDAQLVKELGLKLKYAMNTHMHADHITGTGWLKQLLPGCISVISTASGAKADKHLSEGDSVVFGRHKIDTLATPGHTNGCMTYVIHEQGCVFTGDTLLIRGCGRTDFQEGNSRSLYENVHNKIFTLGTNYRIYPAHDYNTLLRMFSLQTFLNPKCTAKYSVYHANAENKPLKQTELIAMSQNATTGRRRKGASLCGTLTTRSNRSESKELRSALQDRESVIQNLRIQLCLSKLPRPTGPPIDEAEKPAAEQKLQKLKIETENKKIKIRNLKSALERLDITDNIDVRIRQAELEYALGREELQLLSIVEEVRALQARLEKSKVEPQSLYSKLSSGVALSLHAVQASTGRWSVQEIPEASGAFYIEWALDGDGLYKGDRILEINGKLVTCKTKEDLQQLVGITGKSQMVVLRKKPAPIPQKQLDQEKENNMRLQHRISYLEEQVKELQTAKQDHDQQLQQHQHHSQLQNNQINCATSGHVTSISISSPCTTPPSDKPLIFQRGNYITTLVGGKPIELLGDEPTEQETKQIVLSKSKSSAHITKTIIRENSRHDLNLLMSTKSGLTASRMSLHNERTTYGTQSENKRESKDKQRERSNDKSLNHPLKAQGQMQMLARSVEQLNQQNRQLERRRDVRHNDIQTLRTRLPPTDMRSVQSLNFDSDSDTIKTKARITNGETISEIRAHRPTPPKKPLRLSLQRAQSLQTVELTANMDSERKRTAMKRSHINDKSTTNLNKAESLLIENCKPATLHTASLGRQRHQI</sequence>
<evidence type="ECO:0000313" key="19">
    <source>
        <dbReference type="EnsemblMetazoa" id="GPAI038321-PA"/>
    </source>
</evidence>
<keyword evidence="9" id="KW-0408">Iron</keyword>
<evidence type="ECO:0000256" key="10">
    <source>
        <dbReference type="ARBA" id="ARBA00023128"/>
    </source>
</evidence>
<dbReference type="EnsemblMetazoa" id="GPAI038321-RA">
    <property type="protein sequence ID" value="GPAI038321-PA"/>
    <property type="gene ID" value="GPAI038321"/>
</dbReference>
<dbReference type="Gene3D" id="2.30.42.10">
    <property type="match status" value="1"/>
</dbReference>
<evidence type="ECO:0000259" key="18">
    <source>
        <dbReference type="SMART" id="SM00849"/>
    </source>
</evidence>
<dbReference type="InterPro" id="IPR044528">
    <property type="entry name" value="POD-like_MBL-fold"/>
</dbReference>
<dbReference type="PANTHER" id="PTHR43084:SF1">
    <property type="entry name" value="PERSULFIDE DIOXYGENASE ETHE1, MITOCHONDRIAL"/>
    <property type="match status" value="1"/>
</dbReference>
<feature type="compositionally biased region" description="Polar residues" evidence="17">
    <location>
        <begin position="666"/>
        <end position="675"/>
    </location>
</feature>
<dbReference type="InterPro" id="IPR001279">
    <property type="entry name" value="Metallo-B-lactamas"/>
</dbReference>
<feature type="coiled-coil region" evidence="16">
    <location>
        <begin position="704"/>
        <end position="731"/>
    </location>
</feature>
<feature type="compositionally biased region" description="Basic and acidic residues" evidence="17">
    <location>
        <begin position="676"/>
        <end position="694"/>
    </location>
</feature>
<dbReference type="SMART" id="SM00849">
    <property type="entry name" value="Lactamase_B"/>
    <property type="match status" value="1"/>
</dbReference>
<feature type="coiled-coil region" evidence="16">
    <location>
        <begin position="516"/>
        <end position="557"/>
    </location>
</feature>
<evidence type="ECO:0000256" key="6">
    <source>
        <dbReference type="ARBA" id="ARBA00022964"/>
    </source>
</evidence>
<evidence type="ECO:0000256" key="4">
    <source>
        <dbReference type="ARBA" id="ARBA00022723"/>
    </source>
</evidence>
<dbReference type="GO" id="GO:0070813">
    <property type="term" value="P:hydrogen sulfide metabolic process"/>
    <property type="evidence" value="ECO:0007669"/>
    <property type="project" value="TreeGrafter"/>
</dbReference>
<evidence type="ECO:0000256" key="5">
    <source>
        <dbReference type="ARBA" id="ARBA00022946"/>
    </source>
</evidence>
<proteinExistence type="inferred from homology"/>
<comment type="catalytic activity">
    <reaction evidence="11">
        <text>S-sulfanylglutathione + O2 + H2O = sulfite + glutathione + 2 H(+)</text>
        <dbReference type="Rhea" id="RHEA:12981"/>
        <dbReference type="ChEBI" id="CHEBI:15377"/>
        <dbReference type="ChEBI" id="CHEBI:15378"/>
        <dbReference type="ChEBI" id="CHEBI:15379"/>
        <dbReference type="ChEBI" id="CHEBI:17359"/>
        <dbReference type="ChEBI" id="CHEBI:57925"/>
        <dbReference type="ChEBI" id="CHEBI:58905"/>
        <dbReference type="EC" id="1.13.11.18"/>
    </reaction>
</comment>
<dbReference type="GO" id="GO:0050313">
    <property type="term" value="F:sulfur dioxygenase activity"/>
    <property type="evidence" value="ECO:0007669"/>
    <property type="project" value="UniProtKB-EC"/>
</dbReference>
<dbReference type="VEuPathDB" id="VectorBase:GPAI038321"/>
<reference evidence="19" key="2">
    <citation type="submission" date="2020-05" db="UniProtKB">
        <authorList>
            <consortium name="EnsemblMetazoa"/>
        </authorList>
    </citation>
    <scope>IDENTIFICATION</scope>
    <source>
        <strain evidence="19">IAEA</strain>
    </source>
</reference>
<reference evidence="20" key="1">
    <citation type="submission" date="2014-03" db="EMBL/GenBank/DDBJ databases">
        <authorList>
            <person name="Aksoy S."/>
            <person name="Warren W."/>
            <person name="Wilson R.K."/>
        </authorList>
    </citation>
    <scope>NUCLEOTIDE SEQUENCE [LARGE SCALE GENOMIC DNA]</scope>
    <source>
        <strain evidence="20">IAEA</strain>
    </source>
</reference>
<keyword evidence="10" id="KW-0496">Mitochondrion</keyword>
<dbReference type="SUPFAM" id="SSF50156">
    <property type="entry name" value="PDZ domain-like"/>
    <property type="match status" value="1"/>
</dbReference>
<evidence type="ECO:0000256" key="13">
    <source>
        <dbReference type="ARBA" id="ARBA00066686"/>
    </source>
</evidence>
<evidence type="ECO:0000256" key="1">
    <source>
        <dbReference type="ARBA" id="ARBA00001954"/>
    </source>
</evidence>
<comment type="subunit">
    <text evidence="12">Homodimer. Monomer. Interacts with TST. May interact with RELA.</text>
</comment>
<protein>
    <recommendedName>
        <fullName evidence="14">Persulfide dioxygenase ETHE1, mitochondrial</fullName>
        <ecNumber evidence="13">1.13.11.18</ecNumber>
    </recommendedName>
    <alternativeName>
        <fullName evidence="15">Sulfur dioxygenase ETHE1</fullName>
    </alternativeName>
</protein>